<accession>A0A8H7AT05</accession>
<gene>
    <name evidence="3" type="ORF">GJ744_007833</name>
</gene>
<feature type="compositionally biased region" description="Basic residues" evidence="2">
    <location>
        <begin position="1"/>
        <end position="10"/>
    </location>
</feature>
<keyword evidence="1" id="KW-0175">Coiled coil</keyword>
<feature type="region of interest" description="Disordered" evidence="2">
    <location>
        <begin position="1"/>
        <end position="142"/>
    </location>
</feature>
<feature type="coiled-coil region" evidence="1">
    <location>
        <begin position="142"/>
        <end position="169"/>
    </location>
</feature>
<dbReference type="OrthoDB" id="10454912at2759"/>
<feature type="compositionally biased region" description="Low complexity" evidence="2">
    <location>
        <begin position="111"/>
        <end position="129"/>
    </location>
</feature>
<feature type="compositionally biased region" description="Low complexity" evidence="2">
    <location>
        <begin position="62"/>
        <end position="71"/>
    </location>
</feature>
<keyword evidence="4" id="KW-1185">Reference proteome</keyword>
<evidence type="ECO:0000256" key="1">
    <source>
        <dbReference type="SAM" id="Coils"/>
    </source>
</evidence>
<evidence type="ECO:0000313" key="4">
    <source>
        <dbReference type="Proteomes" id="UP000606974"/>
    </source>
</evidence>
<dbReference type="AlphaFoldDB" id="A0A8H7AT05"/>
<protein>
    <submittedName>
        <fullName evidence="3">Uncharacterized protein</fullName>
    </submittedName>
</protein>
<feature type="compositionally biased region" description="Pro residues" evidence="2">
    <location>
        <begin position="80"/>
        <end position="90"/>
    </location>
</feature>
<dbReference type="EMBL" id="JAACFV010000004">
    <property type="protein sequence ID" value="KAF7513782.1"/>
    <property type="molecule type" value="Genomic_DNA"/>
</dbReference>
<sequence>MSSRYSHRSPPRPSVCSEPAKRPRQNHSPAIGDRNHTAASPSTVRPPTPSSMQPPMQPPVQLPIQLPIQFPIHLSIRPPNQAPIDPPPRSDLPATRSSSIIPPQALLQTTAGGRDAYASRYGAARGAGRNPPNPSPERDPRKALLRLQYADTNSELKKAEEKFSALVARKLGSDPQRGADQFTDVVATIRRCQHTAQEIEDELAGRAGPP</sequence>
<evidence type="ECO:0000256" key="2">
    <source>
        <dbReference type="SAM" id="MobiDB-lite"/>
    </source>
</evidence>
<feature type="compositionally biased region" description="Polar residues" evidence="2">
    <location>
        <begin position="95"/>
        <end position="110"/>
    </location>
</feature>
<proteinExistence type="predicted"/>
<dbReference type="Proteomes" id="UP000606974">
    <property type="component" value="Unassembled WGS sequence"/>
</dbReference>
<evidence type="ECO:0000313" key="3">
    <source>
        <dbReference type="EMBL" id="KAF7513782.1"/>
    </source>
</evidence>
<name>A0A8H7AT05_9EURO</name>
<organism evidence="3 4">
    <name type="scientific">Endocarpon pusillum</name>
    <dbReference type="NCBI Taxonomy" id="364733"/>
    <lineage>
        <taxon>Eukaryota</taxon>
        <taxon>Fungi</taxon>
        <taxon>Dikarya</taxon>
        <taxon>Ascomycota</taxon>
        <taxon>Pezizomycotina</taxon>
        <taxon>Eurotiomycetes</taxon>
        <taxon>Chaetothyriomycetidae</taxon>
        <taxon>Verrucariales</taxon>
        <taxon>Verrucariaceae</taxon>
        <taxon>Endocarpon</taxon>
    </lineage>
</organism>
<comment type="caution">
    <text evidence="3">The sequence shown here is derived from an EMBL/GenBank/DDBJ whole genome shotgun (WGS) entry which is preliminary data.</text>
</comment>
<reference evidence="3" key="1">
    <citation type="submission" date="2020-02" db="EMBL/GenBank/DDBJ databases">
        <authorList>
            <person name="Palmer J.M."/>
        </authorList>
    </citation>
    <scope>NUCLEOTIDE SEQUENCE</scope>
    <source>
        <strain evidence="3">EPUS1.4</strain>
        <tissue evidence="3">Thallus</tissue>
    </source>
</reference>